<reference evidence="1 2" key="1">
    <citation type="journal article" date="2014" name="PLoS Genet.">
        <title>The Genome of Spironucleus salmonicida Highlights a Fish Pathogen Adapted to Fluctuating Environments.</title>
        <authorList>
            <person name="Xu F."/>
            <person name="Jerlstrom-Hultqvist J."/>
            <person name="Einarsson E."/>
            <person name="Astvaldsson A."/>
            <person name="Svard S.G."/>
            <person name="Andersson J.O."/>
        </authorList>
    </citation>
    <scope>NUCLEOTIDE SEQUENCE</scope>
    <source>
        <strain evidence="2">ATCC 50377</strain>
    </source>
</reference>
<evidence type="ECO:0000313" key="1">
    <source>
        <dbReference type="EMBL" id="EST49187.1"/>
    </source>
</evidence>
<evidence type="ECO:0000313" key="3">
    <source>
        <dbReference type="Proteomes" id="UP000018208"/>
    </source>
</evidence>
<name>V6LX45_9EUKA</name>
<gene>
    <name evidence="1" type="ORF">SS50377_10402</name>
    <name evidence="2" type="ORF">SS50377_26715</name>
</gene>
<evidence type="ECO:0000313" key="2">
    <source>
        <dbReference type="EMBL" id="KAH0570435.1"/>
    </source>
</evidence>
<accession>V6LX45</accession>
<dbReference type="AlphaFoldDB" id="V6LX45"/>
<dbReference type="Proteomes" id="UP000018208">
    <property type="component" value="Unassembled WGS sequence"/>
</dbReference>
<protein>
    <submittedName>
        <fullName evidence="1">Uncharacterized protein</fullName>
    </submittedName>
</protein>
<reference evidence="2" key="2">
    <citation type="submission" date="2020-12" db="EMBL/GenBank/DDBJ databases">
        <title>New Spironucleus salmonicida genome in near-complete chromosomes.</title>
        <authorList>
            <person name="Xu F."/>
            <person name="Kurt Z."/>
            <person name="Jimenez-Gonzalez A."/>
            <person name="Astvaldsson A."/>
            <person name="Andersson J.O."/>
            <person name="Svard S.G."/>
        </authorList>
    </citation>
    <scope>NUCLEOTIDE SEQUENCE</scope>
    <source>
        <strain evidence="2">ATCC 50377</strain>
    </source>
</reference>
<dbReference type="VEuPathDB" id="GiardiaDB:SS50377_26715"/>
<dbReference type="EMBL" id="KI545953">
    <property type="protein sequence ID" value="EST49187.1"/>
    <property type="molecule type" value="Genomic_DNA"/>
</dbReference>
<sequence>MNPPKRLKTLFNSIPLSAKTEILKNQQFKNTPSAQNADVVFVKNEIRYNQFKQVMYTRQQEHRRRTIKTAVQNADKSIDMMKKFIREQFRVYSNANMGFLDVKTKSQFSQNAVDVYQIDVNPKEFYARVFQKMETDYEVYDEDYRRHITYENRKKQLDMTMMGPKPANNGEIEDIKEEFQQFYKMI</sequence>
<organism evidence="1">
    <name type="scientific">Spironucleus salmonicida</name>
    <dbReference type="NCBI Taxonomy" id="348837"/>
    <lineage>
        <taxon>Eukaryota</taxon>
        <taxon>Metamonada</taxon>
        <taxon>Diplomonadida</taxon>
        <taxon>Hexamitidae</taxon>
        <taxon>Hexamitinae</taxon>
        <taxon>Spironucleus</taxon>
    </lineage>
</organism>
<dbReference type="EMBL" id="AUWU02000007">
    <property type="protein sequence ID" value="KAH0570435.1"/>
    <property type="molecule type" value="Genomic_DNA"/>
</dbReference>
<keyword evidence="3" id="KW-1185">Reference proteome</keyword>
<proteinExistence type="predicted"/>